<keyword evidence="5" id="KW-1185">Reference proteome</keyword>
<dbReference type="Proteomes" id="UP000053766">
    <property type="component" value="Unassembled WGS sequence"/>
</dbReference>
<keyword evidence="2" id="KW-0539">Nucleus</keyword>
<dbReference type="PANTHER" id="PTHR20938">
    <property type="entry name" value="INTEGRATOR COMPLEX SUBUNIT 4"/>
    <property type="match status" value="1"/>
</dbReference>
<evidence type="ECO:0000256" key="2">
    <source>
        <dbReference type="ARBA" id="ARBA00023242"/>
    </source>
</evidence>
<evidence type="ECO:0000256" key="1">
    <source>
        <dbReference type="ARBA" id="ARBA00004123"/>
    </source>
</evidence>
<dbReference type="GO" id="GO:0016180">
    <property type="term" value="P:snRNA processing"/>
    <property type="evidence" value="ECO:0007669"/>
    <property type="project" value="TreeGrafter"/>
</dbReference>
<reference evidence="5" key="2">
    <citation type="journal article" date="2016" name="Sci. Rep.">
        <title>Dictyocaulus viviparus genome, variome and transcriptome elucidate lungworm biology and support future intervention.</title>
        <authorList>
            <person name="McNulty S.N."/>
            <person name="Strube C."/>
            <person name="Rosa B.A."/>
            <person name="Martin J.C."/>
            <person name="Tyagi R."/>
            <person name="Choi Y.J."/>
            <person name="Wang Q."/>
            <person name="Hallsworth Pepin K."/>
            <person name="Zhang X."/>
            <person name="Ozersky P."/>
            <person name="Wilson R.K."/>
            <person name="Sternberg P.W."/>
            <person name="Gasser R.B."/>
            <person name="Mitreva M."/>
        </authorList>
    </citation>
    <scope>NUCLEOTIDE SEQUENCE [LARGE SCALE GENOMIC DNA]</scope>
    <source>
        <strain evidence="5">HannoverDv2000</strain>
    </source>
</reference>
<dbReference type="InterPro" id="IPR057412">
    <property type="entry name" value="INTS4_C"/>
</dbReference>
<feature type="domain" description="Integrator complex subunit 4/Protein SIEL C-terminal Ig-like" evidence="3">
    <location>
        <begin position="85"/>
        <end position="184"/>
    </location>
</feature>
<name>A0A0D8Y5S0_DICVI</name>
<dbReference type="EMBL" id="KN716220">
    <property type="protein sequence ID" value="KJH49916.1"/>
    <property type="molecule type" value="Genomic_DNA"/>
</dbReference>
<organism evidence="4 5">
    <name type="scientific">Dictyocaulus viviparus</name>
    <name type="common">Bovine lungworm</name>
    <dbReference type="NCBI Taxonomy" id="29172"/>
    <lineage>
        <taxon>Eukaryota</taxon>
        <taxon>Metazoa</taxon>
        <taxon>Ecdysozoa</taxon>
        <taxon>Nematoda</taxon>
        <taxon>Chromadorea</taxon>
        <taxon>Rhabditida</taxon>
        <taxon>Rhabditina</taxon>
        <taxon>Rhabditomorpha</taxon>
        <taxon>Strongyloidea</taxon>
        <taxon>Metastrongylidae</taxon>
        <taxon>Dictyocaulus</taxon>
    </lineage>
</organism>
<gene>
    <name evidence="4" type="ORF">DICVIV_03946</name>
</gene>
<reference evidence="4 5" key="1">
    <citation type="submission" date="2013-11" db="EMBL/GenBank/DDBJ databases">
        <title>Draft genome of the bovine lungworm Dictyocaulus viviparus.</title>
        <authorList>
            <person name="Mitreva M."/>
        </authorList>
    </citation>
    <scope>NUCLEOTIDE SEQUENCE [LARGE SCALE GENOMIC DNA]</scope>
    <source>
        <strain evidence="4 5">HannoverDv2000</strain>
    </source>
</reference>
<accession>A0A0D8Y5S0</accession>
<comment type="subcellular location">
    <subcellularLocation>
        <location evidence="1">Nucleus</location>
    </subcellularLocation>
</comment>
<evidence type="ECO:0000313" key="4">
    <source>
        <dbReference type="EMBL" id="KJH49916.1"/>
    </source>
</evidence>
<proteinExistence type="predicted"/>
<dbReference type="PANTHER" id="PTHR20938:SF0">
    <property type="entry name" value="INTEGRATOR COMPLEX SUBUNIT 4"/>
    <property type="match status" value="1"/>
</dbReference>
<evidence type="ECO:0000313" key="5">
    <source>
        <dbReference type="Proteomes" id="UP000053766"/>
    </source>
</evidence>
<sequence length="223" mass="24794">MCNQQSFLFQYARCCSFFSRWTVVGVASDQAHSLISAISEALENITKEGKKILSIGTFGHLLMKYAPRLPDSFANVGSIRSKWGQISEPSRDVALEKPLRFVAGLPCAVRLVASLHNLDENDLRSLRIQVSYPDNTNGYFRPLARDISKEGNHVSSLVLISSLQAWSDAADVTLSLVLLSYSFQKDIFGNHLFHCLIHPVVLSQLQYNYGSILCQEPKGIGQC</sequence>
<protein>
    <recommendedName>
        <fullName evidence="3">Integrator complex subunit 4/Protein SIEL C-terminal Ig-like domain-containing protein</fullName>
    </recommendedName>
</protein>
<dbReference type="Pfam" id="PF25458">
    <property type="entry name" value="INTS4_C"/>
    <property type="match status" value="1"/>
</dbReference>
<dbReference type="GO" id="GO:0032039">
    <property type="term" value="C:integrator complex"/>
    <property type="evidence" value="ECO:0007669"/>
    <property type="project" value="TreeGrafter"/>
</dbReference>
<dbReference type="AlphaFoldDB" id="A0A0D8Y5S0"/>
<evidence type="ECO:0000259" key="3">
    <source>
        <dbReference type="Pfam" id="PF25458"/>
    </source>
</evidence>
<dbReference type="STRING" id="29172.A0A0D8Y5S0"/>
<dbReference type="OrthoDB" id="18190at2759"/>